<proteinExistence type="predicted"/>
<comment type="caution">
    <text evidence="2">The sequence shown here is derived from an EMBL/GenBank/DDBJ whole genome shotgun (WGS) entry which is preliminary data.</text>
</comment>
<feature type="region of interest" description="Disordered" evidence="1">
    <location>
        <begin position="30"/>
        <end position="63"/>
    </location>
</feature>
<evidence type="ECO:0000256" key="1">
    <source>
        <dbReference type="SAM" id="MobiDB-lite"/>
    </source>
</evidence>
<gene>
    <name evidence="2" type="ORF">LVIROSA_LOCUS4371</name>
</gene>
<dbReference type="Proteomes" id="UP001157418">
    <property type="component" value="Unassembled WGS sequence"/>
</dbReference>
<sequence>MGGGWNRFPLHEAIARTKLFVKNIDGEANRQASHKWSKTSGGNRQENNTSMNGGGKPTKNHQAKANTGIGTVEADIIYQAPPKMGRWKLWVCVSLLLLSQTDARPLVEPFENRKSLTAPFKAMFEQKVVGLGYQVRDAKDQVSGYTPSRVSPGGPDPKHH</sequence>
<reference evidence="2 3" key="1">
    <citation type="submission" date="2022-01" db="EMBL/GenBank/DDBJ databases">
        <authorList>
            <person name="Xiong W."/>
            <person name="Schranz E."/>
        </authorList>
    </citation>
    <scope>NUCLEOTIDE SEQUENCE [LARGE SCALE GENOMIC DNA]</scope>
</reference>
<accession>A0AAU9LLW3</accession>
<evidence type="ECO:0000313" key="2">
    <source>
        <dbReference type="EMBL" id="CAH1416619.1"/>
    </source>
</evidence>
<evidence type="ECO:0000313" key="3">
    <source>
        <dbReference type="Proteomes" id="UP001157418"/>
    </source>
</evidence>
<organism evidence="2 3">
    <name type="scientific">Lactuca virosa</name>
    <dbReference type="NCBI Taxonomy" id="75947"/>
    <lineage>
        <taxon>Eukaryota</taxon>
        <taxon>Viridiplantae</taxon>
        <taxon>Streptophyta</taxon>
        <taxon>Embryophyta</taxon>
        <taxon>Tracheophyta</taxon>
        <taxon>Spermatophyta</taxon>
        <taxon>Magnoliopsida</taxon>
        <taxon>eudicotyledons</taxon>
        <taxon>Gunneridae</taxon>
        <taxon>Pentapetalae</taxon>
        <taxon>asterids</taxon>
        <taxon>campanulids</taxon>
        <taxon>Asterales</taxon>
        <taxon>Asteraceae</taxon>
        <taxon>Cichorioideae</taxon>
        <taxon>Cichorieae</taxon>
        <taxon>Lactucinae</taxon>
        <taxon>Lactuca</taxon>
    </lineage>
</organism>
<protein>
    <submittedName>
        <fullName evidence="2">Uncharacterized protein</fullName>
    </submittedName>
</protein>
<feature type="region of interest" description="Disordered" evidence="1">
    <location>
        <begin position="140"/>
        <end position="160"/>
    </location>
</feature>
<dbReference type="AlphaFoldDB" id="A0AAU9LLW3"/>
<dbReference type="EMBL" id="CAKMRJ010000002">
    <property type="protein sequence ID" value="CAH1416619.1"/>
    <property type="molecule type" value="Genomic_DNA"/>
</dbReference>
<keyword evidence="3" id="KW-1185">Reference proteome</keyword>
<feature type="compositionally biased region" description="Polar residues" evidence="1">
    <location>
        <begin position="38"/>
        <end position="51"/>
    </location>
</feature>
<name>A0AAU9LLW3_9ASTR</name>